<dbReference type="AlphaFoldDB" id="A0A9P8TP42"/>
<name>A0A9P8TP42_WICPI</name>
<reference evidence="1" key="2">
    <citation type="submission" date="2021-01" db="EMBL/GenBank/DDBJ databases">
        <authorList>
            <person name="Schikora-Tamarit M.A."/>
        </authorList>
    </citation>
    <scope>NUCLEOTIDE SEQUENCE</scope>
    <source>
        <strain evidence="1">CBS2887</strain>
    </source>
</reference>
<evidence type="ECO:0000313" key="2">
    <source>
        <dbReference type="Proteomes" id="UP000774326"/>
    </source>
</evidence>
<dbReference type="EMBL" id="JAEUBG010001769">
    <property type="protein sequence ID" value="KAH3685834.1"/>
    <property type="molecule type" value="Genomic_DNA"/>
</dbReference>
<accession>A0A9P8TP42</accession>
<keyword evidence="2" id="KW-1185">Reference proteome</keyword>
<reference evidence="1" key="1">
    <citation type="journal article" date="2021" name="Open Biol.">
        <title>Shared evolutionary footprints suggest mitochondrial oxidative damage underlies multiple complex I losses in fungi.</title>
        <authorList>
            <person name="Schikora-Tamarit M.A."/>
            <person name="Marcet-Houben M."/>
            <person name="Nosek J."/>
            <person name="Gabaldon T."/>
        </authorList>
    </citation>
    <scope>NUCLEOTIDE SEQUENCE</scope>
    <source>
        <strain evidence="1">CBS2887</strain>
    </source>
</reference>
<protein>
    <submittedName>
        <fullName evidence="1">Uncharacterized protein</fullName>
    </submittedName>
</protein>
<proteinExistence type="predicted"/>
<evidence type="ECO:0000313" key="1">
    <source>
        <dbReference type="EMBL" id="KAH3685834.1"/>
    </source>
</evidence>
<organism evidence="1 2">
    <name type="scientific">Wickerhamomyces pijperi</name>
    <name type="common">Yeast</name>
    <name type="synonym">Pichia pijperi</name>
    <dbReference type="NCBI Taxonomy" id="599730"/>
    <lineage>
        <taxon>Eukaryota</taxon>
        <taxon>Fungi</taxon>
        <taxon>Dikarya</taxon>
        <taxon>Ascomycota</taxon>
        <taxon>Saccharomycotina</taxon>
        <taxon>Saccharomycetes</taxon>
        <taxon>Phaffomycetales</taxon>
        <taxon>Wickerhamomycetaceae</taxon>
        <taxon>Wickerhamomyces</taxon>
    </lineage>
</organism>
<comment type="caution">
    <text evidence="1">The sequence shown here is derived from an EMBL/GenBank/DDBJ whole genome shotgun (WGS) entry which is preliminary data.</text>
</comment>
<sequence length="290" mass="34284">MNTPTNKRSYTPSVDEIRQYNVKRCKLFSSFGSLSLDGTRNSSSKSSLEDITISNQYPRSKKRSSNVEIIDDIDEYLIQNQTDEEIISSNKQYFVDLPQVNQRSYLSTESSNWADQCSSRAYQSWIPVKYVDPWVNVYKHWRLWYVKNKRFFQFDPSQHNEANNYTHLPNFNYQRYNTYATQSMPKVYELSRDDDQDMQIDDEHGTTEDYTRYDYDYDQVVSNGIVEEPMEEYNPDDHYPRFKTPQGPIRRDIGFNGFGGRRAEEGKFNGDGRFYEIDDDGDCMDVDMDI</sequence>
<dbReference type="Proteomes" id="UP000774326">
    <property type="component" value="Unassembled WGS sequence"/>
</dbReference>
<gene>
    <name evidence="1" type="ORF">WICPIJ_003193</name>
</gene>
<dbReference type="OrthoDB" id="3980926at2759"/>